<evidence type="ECO:0000259" key="3">
    <source>
        <dbReference type="Pfam" id="PF03372"/>
    </source>
</evidence>
<keyword evidence="2" id="KW-0472">Membrane</keyword>
<gene>
    <name evidence="4" type="ORF">SAMN05192584_104376</name>
</gene>
<keyword evidence="2" id="KW-1133">Transmembrane helix</keyword>
<sequence>MAATDAPGGDSSTPPAEEDTGRDAPGQAPDAPEEAPAARRWCWGTRLLVASTAVWTVLLALHVLLIGRWWPWLIVETTPPLTVVVVPVLLLVLVPFATPVRRRLSAVLVLLLLAGAYVADFGWTGTTAGSSRGTEVKVFAWSTDYWQMASDDKEAFYAFLRRQDADVYLLHEYLNWNYSNRDEQKKCTSPVRIDDSARLRAEFPGYRLLVQGELLTLSRLPVVAAPNQQVPATGDDWYWKGAKAQRTDIRVGRRTVSFYNVHLPIRFRPCDIRYGLDRFYQAGREQGDWWIREYRKLRADLGRNPHPAVVAGDFNAAWMNLYSLGAGTRPHNPSGSLFPALSWPACEGSCSLPRSWRALPQLWRFDWLFTTEDLAVSGYHLRGGEALSDHSAQKIRVVVPDQVFS</sequence>
<reference evidence="5" key="1">
    <citation type="submission" date="2016-10" db="EMBL/GenBank/DDBJ databases">
        <authorList>
            <person name="Varghese N."/>
            <person name="Submissions S."/>
        </authorList>
    </citation>
    <scope>NUCLEOTIDE SEQUENCE [LARGE SCALE GENOMIC DNA]</scope>
    <source>
        <strain evidence="5">PL19</strain>
    </source>
</reference>
<evidence type="ECO:0000256" key="2">
    <source>
        <dbReference type="SAM" id="Phobius"/>
    </source>
</evidence>
<proteinExistence type="predicted"/>
<evidence type="ECO:0000313" key="4">
    <source>
        <dbReference type="EMBL" id="SFK24577.1"/>
    </source>
</evidence>
<keyword evidence="2" id="KW-0812">Transmembrane</keyword>
<keyword evidence="4" id="KW-0378">Hydrolase</keyword>
<dbReference type="Gene3D" id="3.60.10.10">
    <property type="entry name" value="Endonuclease/exonuclease/phosphatase"/>
    <property type="match status" value="1"/>
</dbReference>
<dbReference type="GO" id="GO:0004519">
    <property type="term" value="F:endonuclease activity"/>
    <property type="evidence" value="ECO:0007669"/>
    <property type="project" value="UniProtKB-KW"/>
</dbReference>
<dbReference type="Pfam" id="PF03372">
    <property type="entry name" value="Exo_endo_phos"/>
    <property type="match status" value="1"/>
</dbReference>
<dbReference type="OrthoDB" id="3541033at2"/>
<dbReference type="SUPFAM" id="SSF56219">
    <property type="entry name" value="DNase I-like"/>
    <property type="match status" value="1"/>
</dbReference>
<feature type="transmembrane region" description="Helical" evidence="2">
    <location>
        <begin position="79"/>
        <end position="97"/>
    </location>
</feature>
<feature type="region of interest" description="Disordered" evidence="1">
    <location>
        <begin position="1"/>
        <end position="35"/>
    </location>
</feature>
<dbReference type="RefSeq" id="WP_139238073.1">
    <property type="nucleotide sequence ID" value="NZ_FOSG01000004.1"/>
</dbReference>
<evidence type="ECO:0000313" key="5">
    <source>
        <dbReference type="Proteomes" id="UP000198928"/>
    </source>
</evidence>
<keyword evidence="5" id="KW-1185">Reference proteome</keyword>
<keyword evidence="4" id="KW-0269">Exonuclease</keyword>
<accession>A0A1I3XY39</accession>
<feature type="transmembrane region" description="Helical" evidence="2">
    <location>
        <begin position="47"/>
        <end position="67"/>
    </location>
</feature>
<dbReference type="GO" id="GO:0004527">
    <property type="term" value="F:exonuclease activity"/>
    <property type="evidence" value="ECO:0007669"/>
    <property type="project" value="UniProtKB-KW"/>
</dbReference>
<dbReference type="EMBL" id="FOSG01000004">
    <property type="protein sequence ID" value="SFK24577.1"/>
    <property type="molecule type" value="Genomic_DNA"/>
</dbReference>
<organism evidence="4 5">
    <name type="scientific">Streptomyces pini</name>
    <dbReference type="NCBI Taxonomy" id="1520580"/>
    <lineage>
        <taxon>Bacteria</taxon>
        <taxon>Bacillati</taxon>
        <taxon>Actinomycetota</taxon>
        <taxon>Actinomycetes</taxon>
        <taxon>Kitasatosporales</taxon>
        <taxon>Streptomycetaceae</taxon>
        <taxon>Streptomyces</taxon>
    </lineage>
</organism>
<dbReference type="InterPro" id="IPR005135">
    <property type="entry name" value="Endo/exonuclease/phosphatase"/>
</dbReference>
<evidence type="ECO:0000256" key="1">
    <source>
        <dbReference type="SAM" id="MobiDB-lite"/>
    </source>
</evidence>
<name>A0A1I3XY39_9ACTN</name>
<protein>
    <submittedName>
        <fullName evidence="4">Endonuclease/Exonuclease/phosphatase family protein</fullName>
    </submittedName>
</protein>
<feature type="transmembrane region" description="Helical" evidence="2">
    <location>
        <begin position="104"/>
        <end position="123"/>
    </location>
</feature>
<dbReference type="Proteomes" id="UP000198928">
    <property type="component" value="Unassembled WGS sequence"/>
</dbReference>
<feature type="domain" description="Endonuclease/exonuclease/phosphatase" evidence="3">
    <location>
        <begin position="153"/>
        <end position="390"/>
    </location>
</feature>
<dbReference type="InterPro" id="IPR036691">
    <property type="entry name" value="Endo/exonu/phosph_ase_sf"/>
</dbReference>
<dbReference type="AlphaFoldDB" id="A0A1I3XY39"/>
<keyword evidence="4" id="KW-0255">Endonuclease</keyword>
<keyword evidence="4" id="KW-0540">Nuclease</keyword>